<keyword evidence="3 5" id="KW-0808">Transferase</keyword>
<comment type="similarity">
    <text evidence="5">Belongs to the class I-like SAM-binding methyltransferase superfamily. C5-methyltransferase family.</text>
</comment>
<protein>
    <recommendedName>
        <fullName evidence="1">DNA (cytosine-5-)-methyltransferase</fullName>
        <ecNumber evidence="1">2.1.1.37</ecNumber>
    </recommendedName>
</protein>
<dbReference type="Pfam" id="PF00145">
    <property type="entry name" value="DNA_methylase"/>
    <property type="match status" value="1"/>
</dbReference>
<proteinExistence type="inferred from homology"/>
<keyword evidence="2 5" id="KW-0489">Methyltransferase</keyword>
<dbReference type="GO" id="GO:0005634">
    <property type="term" value="C:nucleus"/>
    <property type="evidence" value="ECO:0007669"/>
    <property type="project" value="TreeGrafter"/>
</dbReference>
<dbReference type="PANTHER" id="PTHR23068">
    <property type="entry name" value="DNA CYTOSINE-5- -METHYLTRANSFERASE 3-RELATED"/>
    <property type="match status" value="1"/>
</dbReference>
<dbReference type="PROSITE" id="PS51679">
    <property type="entry name" value="SAM_MT_C5"/>
    <property type="match status" value="1"/>
</dbReference>
<dbReference type="EC" id="2.1.1.37" evidence="1"/>
<evidence type="ECO:0000256" key="3">
    <source>
        <dbReference type="ARBA" id="ARBA00022679"/>
    </source>
</evidence>
<dbReference type="InterPro" id="IPR001525">
    <property type="entry name" value="C5_MeTfrase"/>
</dbReference>
<dbReference type="PANTHER" id="PTHR23068:SF25">
    <property type="entry name" value="DNA (CYTOSINE-5)-METHYLTRANSFERASE DRM2"/>
    <property type="match status" value="1"/>
</dbReference>
<organism evidence="7">
    <name type="scientific">Thrips palmi</name>
    <name type="common">Melon thrips</name>
    <dbReference type="NCBI Taxonomy" id="161013"/>
    <lineage>
        <taxon>Eukaryota</taxon>
        <taxon>Metazoa</taxon>
        <taxon>Ecdysozoa</taxon>
        <taxon>Arthropoda</taxon>
        <taxon>Hexapoda</taxon>
        <taxon>Insecta</taxon>
        <taxon>Pterygota</taxon>
        <taxon>Neoptera</taxon>
        <taxon>Paraneoptera</taxon>
        <taxon>Thysanoptera</taxon>
        <taxon>Terebrantia</taxon>
        <taxon>Thripoidea</taxon>
        <taxon>Thripidae</taxon>
        <taxon>Thrips</taxon>
    </lineage>
</organism>
<dbReference type="SUPFAM" id="SSF53335">
    <property type="entry name" value="S-adenosyl-L-methionine-dependent methyltransferases"/>
    <property type="match status" value="1"/>
</dbReference>
<evidence type="ECO:0000256" key="1">
    <source>
        <dbReference type="ARBA" id="ARBA00011975"/>
    </source>
</evidence>
<keyword evidence="4 5" id="KW-0949">S-adenosyl-L-methionine</keyword>
<dbReference type="Gene3D" id="3.40.50.150">
    <property type="entry name" value="Vaccinia Virus protein VP39"/>
    <property type="match status" value="1"/>
</dbReference>
<reference evidence="7" key="1">
    <citation type="submission" date="2025-08" db="UniProtKB">
        <authorList>
            <consortium name="RefSeq"/>
        </authorList>
    </citation>
    <scope>IDENTIFICATION</scope>
    <source>
        <tissue evidence="7">Total insect</tissue>
    </source>
</reference>
<dbReference type="KEGG" id="tpal:117653163"/>
<dbReference type="AlphaFoldDB" id="A0A6P9A8Y9"/>
<dbReference type="GeneID" id="117653163"/>
<feature type="active site" evidence="5">
    <location>
        <position position="149"/>
    </location>
</feature>
<dbReference type="GO" id="GO:0032259">
    <property type="term" value="P:methylation"/>
    <property type="evidence" value="ECO:0007669"/>
    <property type="project" value="UniProtKB-KW"/>
</dbReference>
<dbReference type="GO" id="GO:0003886">
    <property type="term" value="F:DNA (cytosine-5-)-methyltransferase activity"/>
    <property type="evidence" value="ECO:0007669"/>
    <property type="project" value="UniProtKB-EC"/>
</dbReference>
<sequence length="354" mass="40220">MPAKGWKPKERKKGYRRFLCAPRKGSGRKVRQNQDIPRQEIEAIVDVDHAVYGDDVLNEGFLGFDVTPPQQSIKVLSLFDGIGAAKVALDAVGIQISEYISSEIDEKAIKVLKYHYHDKMKMVGCVKSLTEDKLSEFGSIHLLLAGSPCSDFSLCNPARRNLHGEGSTGQLFFEFKRILDYLTEAARVHGHDFYWLFENTFSMEKNTKDEISSCLGCKPAIKCATSHRPMKRKRCFWGTVPGLYSPEDTPVNHQVLQDYLKPYRKANVSILPTLTSSSYSQRKGRKLPITEDDQDGYLYITEEESIFGFEEHYTDVNLSITDRRRLLGRSWCIPVIKSLLQPLADVLREGGFRV</sequence>
<evidence type="ECO:0000256" key="2">
    <source>
        <dbReference type="ARBA" id="ARBA00022603"/>
    </source>
</evidence>
<dbReference type="InParanoid" id="A0A6P9A8Y9"/>
<accession>A0A6P9A8Y9</accession>
<dbReference type="OrthoDB" id="641149at2759"/>
<dbReference type="Proteomes" id="UP000515158">
    <property type="component" value="Unplaced"/>
</dbReference>
<dbReference type="InterPro" id="IPR050390">
    <property type="entry name" value="C5-Methyltransferase"/>
</dbReference>
<keyword evidence="6" id="KW-1185">Reference proteome</keyword>
<dbReference type="InterPro" id="IPR029063">
    <property type="entry name" value="SAM-dependent_MTases_sf"/>
</dbReference>
<evidence type="ECO:0000256" key="5">
    <source>
        <dbReference type="PROSITE-ProRule" id="PRU01016"/>
    </source>
</evidence>
<evidence type="ECO:0000313" key="7">
    <source>
        <dbReference type="RefSeq" id="XP_034254508.1"/>
    </source>
</evidence>
<dbReference type="RefSeq" id="XP_034254508.1">
    <property type="nucleotide sequence ID" value="XM_034398617.1"/>
</dbReference>
<name>A0A6P9A8Y9_THRPL</name>
<evidence type="ECO:0000256" key="4">
    <source>
        <dbReference type="ARBA" id="ARBA00022691"/>
    </source>
</evidence>
<evidence type="ECO:0000313" key="6">
    <source>
        <dbReference type="Proteomes" id="UP000515158"/>
    </source>
</evidence>
<gene>
    <name evidence="7" type="primary">LOC117653163</name>
</gene>